<dbReference type="SMART" id="SM00407">
    <property type="entry name" value="IGc1"/>
    <property type="match status" value="1"/>
</dbReference>
<dbReference type="AlphaFoldDB" id="A0A2G9QDF0"/>
<reference evidence="3" key="1">
    <citation type="journal article" date="2017" name="Nat. Commun.">
        <title>The North American bullfrog draft genome provides insight into hormonal regulation of long noncoding RNA.</title>
        <authorList>
            <person name="Hammond S.A."/>
            <person name="Warren R.L."/>
            <person name="Vandervalk B.P."/>
            <person name="Kucuk E."/>
            <person name="Khan H."/>
            <person name="Gibb E.A."/>
            <person name="Pandoh P."/>
            <person name="Kirk H."/>
            <person name="Zhao Y."/>
            <person name="Jones M."/>
            <person name="Mungall A.J."/>
            <person name="Coope R."/>
            <person name="Pleasance S."/>
            <person name="Moore R.A."/>
            <person name="Holt R.A."/>
            <person name="Round J.M."/>
            <person name="Ohora S."/>
            <person name="Walle B.V."/>
            <person name="Veldhoen N."/>
            <person name="Helbing C.C."/>
            <person name="Birol I."/>
        </authorList>
    </citation>
    <scope>NUCLEOTIDE SEQUENCE [LARGE SCALE GENOMIC DNA]</scope>
</reference>
<sequence>MRTSVVSVLRDENVAIPCDISDLNPGSAIAVLWRRISEDGTEYDVYNYIDEKETPYRPGSYIEPKEIRKGNAELHLPRVQISDEGVYTCTVINTPNSAEGRATLQVSAPPSAYVTPEKTTIEVGTEKTVMCKVYNFYPKNIFMRWVQYDKGSSKCEVLEIWKKVDENSDGTYNETSLLTLKPEIEDNWNIYSCIISHRSLQTELSRNVTLTVRGQ</sequence>
<dbReference type="SUPFAM" id="SSF48726">
    <property type="entry name" value="Immunoglobulin"/>
    <property type="match status" value="2"/>
</dbReference>
<protein>
    <recommendedName>
        <fullName evidence="1">Ig-like domain-containing protein</fullName>
    </recommendedName>
</protein>
<dbReference type="Pfam" id="PF07654">
    <property type="entry name" value="C1-set"/>
    <property type="match status" value="1"/>
</dbReference>
<proteinExistence type="predicted"/>
<dbReference type="InterPro" id="IPR003599">
    <property type="entry name" value="Ig_sub"/>
</dbReference>
<dbReference type="EMBL" id="KZ034850">
    <property type="protein sequence ID" value="PIO13093.1"/>
    <property type="molecule type" value="Genomic_DNA"/>
</dbReference>
<gene>
    <name evidence="2" type="ORF">AB205_0149390</name>
</gene>
<dbReference type="InterPro" id="IPR013106">
    <property type="entry name" value="Ig_V-set"/>
</dbReference>
<evidence type="ECO:0000313" key="3">
    <source>
        <dbReference type="Proteomes" id="UP000228934"/>
    </source>
</evidence>
<feature type="domain" description="Ig-like" evidence="1">
    <location>
        <begin position="110"/>
        <end position="209"/>
    </location>
</feature>
<keyword evidence="3" id="KW-1185">Reference proteome</keyword>
<dbReference type="InterPro" id="IPR003597">
    <property type="entry name" value="Ig_C1-set"/>
</dbReference>
<organism evidence="2 3">
    <name type="scientific">Aquarana catesbeiana</name>
    <name type="common">American bullfrog</name>
    <name type="synonym">Rana catesbeiana</name>
    <dbReference type="NCBI Taxonomy" id="8400"/>
    <lineage>
        <taxon>Eukaryota</taxon>
        <taxon>Metazoa</taxon>
        <taxon>Chordata</taxon>
        <taxon>Craniata</taxon>
        <taxon>Vertebrata</taxon>
        <taxon>Euteleostomi</taxon>
        <taxon>Amphibia</taxon>
        <taxon>Batrachia</taxon>
        <taxon>Anura</taxon>
        <taxon>Neobatrachia</taxon>
        <taxon>Ranoidea</taxon>
        <taxon>Ranidae</taxon>
        <taxon>Aquarana</taxon>
    </lineage>
</organism>
<dbReference type="CDD" id="cd00098">
    <property type="entry name" value="IgC1"/>
    <property type="match status" value="1"/>
</dbReference>
<name>A0A2G9QDF0_AQUCT</name>
<evidence type="ECO:0000313" key="2">
    <source>
        <dbReference type="EMBL" id="PIO13093.1"/>
    </source>
</evidence>
<dbReference type="InterPro" id="IPR013783">
    <property type="entry name" value="Ig-like_fold"/>
</dbReference>
<dbReference type="OrthoDB" id="9983389at2759"/>
<dbReference type="InterPro" id="IPR036179">
    <property type="entry name" value="Ig-like_dom_sf"/>
</dbReference>
<dbReference type="PANTHER" id="PTHR45889">
    <property type="entry name" value="IG-LIKE DOMAIN-CONTAINING PROTEIN"/>
    <property type="match status" value="1"/>
</dbReference>
<dbReference type="InterPro" id="IPR007110">
    <property type="entry name" value="Ig-like_dom"/>
</dbReference>
<accession>A0A2G9QDF0</accession>
<dbReference type="Gene3D" id="2.60.40.10">
    <property type="entry name" value="Immunoglobulins"/>
    <property type="match status" value="2"/>
</dbReference>
<dbReference type="SMART" id="SM00409">
    <property type="entry name" value="IG"/>
    <property type="match status" value="2"/>
</dbReference>
<evidence type="ECO:0000259" key="1">
    <source>
        <dbReference type="PROSITE" id="PS50835"/>
    </source>
</evidence>
<dbReference type="GO" id="GO:0007156">
    <property type="term" value="P:homophilic cell adhesion via plasma membrane adhesion molecules"/>
    <property type="evidence" value="ECO:0007669"/>
    <property type="project" value="TreeGrafter"/>
</dbReference>
<feature type="domain" description="Ig-like" evidence="1">
    <location>
        <begin position="1"/>
        <end position="107"/>
    </location>
</feature>
<dbReference type="PANTHER" id="PTHR45889:SF5">
    <property type="entry name" value="CELL ADHESION MOLECULE 3"/>
    <property type="match status" value="1"/>
</dbReference>
<dbReference type="PROSITE" id="PS50835">
    <property type="entry name" value="IG_LIKE"/>
    <property type="match status" value="2"/>
</dbReference>
<dbReference type="GO" id="GO:0042734">
    <property type="term" value="C:presynaptic membrane"/>
    <property type="evidence" value="ECO:0007669"/>
    <property type="project" value="TreeGrafter"/>
</dbReference>
<dbReference type="Proteomes" id="UP000228934">
    <property type="component" value="Unassembled WGS sequence"/>
</dbReference>
<dbReference type="Pfam" id="PF07686">
    <property type="entry name" value="V-set"/>
    <property type="match status" value="1"/>
</dbReference>